<dbReference type="Pfam" id="PF08327">
    <property type="entry name" value="AHSA1"/>
    <property type="match status" value="1"/>
</dbReference>
<reference evidence="3 4" key="2">
    <citation type="submission" date="2019-08" db="EMBL/GenBank/DDBJ databases">
        <title>Jejuicoccus antrihumi gen. nov., sp. nov., a new member of the family Dermacoccaceae isolated from a cave.</title>
        <authorList>
            <person name="Schumann P."/>
            <person name="Kim I.S."/>
        </authorList>
    </citation>
    <scope>NUCLEOTIDE SEQUENCE [LARGE SCALE GENOMIC DNA]</scope>
    <source>
        <strain evidence="3 4">C5-26</strain>
    </source>
</reference>
<gene>
    <name evidence="3" type="ORF">FGL98_17060</name>
</gene>
<proteinExistence type="inferred from homology"/>
<evidence type="ECO:0000259" key="2">
    <source>
        <dbReference type="Pfam" id="PF08327"/>
    </source>
</evidence>
<dbReference type="Gene3D" id="3.30.530.20">
    <property type="match status" value="1"/>
</dbReference>
<evidence type="ECO:0000256" key="1">
    <source>
        <dbReference type="ARBA" id="ARBA00006817"/>
    </source>
</evidence>
<name>A0A563DX99_9MICO</name>
<dbReference type="AlphaFoldDB" id="A0A563DX99"/>
<dbReference type="Proteomes" id="UP000320244">
    <property type="component" value="Unassembled WGS sequence"/>
</dbReference>
<dbReference type="EMBL" id="VCQV01000026">
    <property type="protein sequence ID" value="TWP34601.1"/>
    <property type="molecule type" value="Genomic_DNA"/>
</dbReference>
<dbReference type="SUPFAM" id="SSF55961">
    <property type="entry name" value="Bet v1-like"/>
    <property type="match status" value="1"/>
</dbReference>
<comment type="similarity">
    <text evidence="1">Belongs to the AHA1 family.</text>
</comment>
<organism evidence="3 4">
    <name type="scientific">Leekyejoonella antrihumi</name>
    <dbReference type="NCBI Taxonomy" id="1660198"/>
    <lineage>
        <taxon>Bacteria</taxon>
        <taxon>Bacillati</taxon>
        <taxon>Actinomycetota</taxon>
        <taxon>Actinomycetes</taxon>
        <taxon>Micrococcales</taxon>
        <taxon>Dermacoccaceae</taxon>
        <taxon>Leekyejoonella</taxon>
    </lineage>
</organism>
<dbReference type="InterPro" id="IPR013538">
    <property type="entry name" value="ASHA1/2-like_C"/>
</dbReference>
<keyword evidence="4" id="KW-1185">Reference proteome</keyword>
<accession>A0A563DX99</accession>
<sequence length="256" mass="27888">MLRAVRHALTVRPHRPICTTTSLLRPARASGAAECGPGQGLQWPPGSHRALREQRLDASHTATSPGKPHAKEFQMTGNEHSATRILGSLRSADGAGAVRIENRYDTTVDDLWDALTDPIRLGRWYGQVAGDLHQGGEFRTYIPADEVEAAGRVEACEAPVRLLVSTRETERSYRRGQGAPPFDAVIEVTLTADGGGAILVIDVKGMPLDVIAFYGVGWQIHAENLSDYLAGRDRGHTEPRWDELIPPYQELAAAIT</sequence>
<dbReference type="InterPro" id="IPR023393">
    <property type="entry name" value="START-like_dom_sf"/>
</dbReference>
<comment type="caution">
    <text evidence="3">The sequence shown here is derived from an EMBL/GenBank/DDBJ whole genome shotgun (WGS) entry which is preliminary data.</text>
</comment>
<dbReference type="OrthoDB" id="8117292at2"/>
<feature type="domain" description="Activator of Hsp90 ATPase homologue 1/2-like C-terminal" evidence="2">
    <location>
        <begin position="105"/>
        <end position="229"/>
    </location>
</feature>
<evidence type="ECO:0000313" key="4">
    <source>
        <dbReference type="Proteomes" id="UP000320244"/>
    </source>
</evidence>
<evidence type="ECO:0000313" key="3">
    <source>
        <dbReference type="EMBL" id="TWP34601.1"/>
    </source>
</evidence>
<protein>
    <recommendedName>
        <fullName evidence="2">Activator of Hsp90 ATPase homologue 1/2-like C-terminal domain-containing protein</fullName>
    </recommendedName>
</protein>
<reference evidence="3 4" key="1">
    <citation type="submission" date="2019-05" db="EMBL/GenBank/DDBJ databases">
        <authorList>
            <person name="Lee S.D."/>
        </authorList>
    </citation>
    <scope>NUCLEOTIDE SEQUENCE [LARGE SCALE GENOMIC DNA]</scope>
    <source>
        <strain evidence="3 4">C5-26</strain>
    </source>
</reference>